<keyword evidence="2" id="KW-0732">Signal</keyword>
<evidence type="ECO:0008006" key="5">
    <source>
        <dbReference type="Google" id="ProtNLM"/>
    </source>
</evidence>
<organism evidence="3 4">
    <name type="scientific">Salipiger thiooxidans</name>
    <dbReference type="NCBI Taxonomy" id="282683"/>
    <lineage>
        <taxon>Bacteria</taxon>
        <taxon>Pseudomonadati</taxon>
        <taxon>Pseudomonadota</taxon>
        <taxon>Alphaproteobacteria</taxon>
        <taxon>Rhodobacterales</taxon>
        <taxon>Roseobacteraceae</taxon>
        <taxon>Salipiger</taxon>
    </lineage>
</organism>
<keyword evidence="1" id="KW-0812">Transmembrane</keyword>
<protein>
    <recommendedName>
        <fullName evidence="5">VPLPA-CTERM protein sorting domain-containing protein</fullName>
    </recommendedName>
</protein>
<feature type="transmembrane region" description="Helical" evidence="1">
    <location>
        <begin position="189"/>
        <end position="207"/>
    </location>
</feature>
<evidence type="ECO:0000313" key="4">
    <source>
        <dbReference type="Proteomes" id="UP000198994"/>
    </source>
</evidence>
<accession>A0A1G7E0J1</accession>
<proteinExistence type="predicted"/>
<evidence type="ECO:0000256" key="1">
    <source>
        <dbReference type="SAM" id="Phobius"/>
    </source>
</evidence>
<sequence>MVIPRYIPSLMAALVLAVFTSVPQHVAAETYPTFTIDLDQSEISVTTASCASNCGVAGSFSQSGEVDVNFSGNGDVVALSNLIQWTMAAPAAVFGGIYNVTLDLFFSAPDEQASSTKGGGLFWSFLGIVSGGTVAWIDAYQTVSFDQGSDIGVWLEKGSAFSFGKTVTSDVYLVAENLVPLDAPAPTPVPPLLPVLALALGGLFYWGKRQKPALSV</sequence>
<evidence type="ECO:0000256" key="2">
    <source>
        <dbReference type="SAM" id="SignalP"/>
    </source>
</evidence>
<dbReference type="EMBL" id="FNAV01000005">
    <property type="protein sequence ID" value="SDE57010.1"/>
    <property type="molecule type" value="Genomic_DNA"/>
</dbReference>
<feature type="signal peptide" evidence="2">
    <location>
        <begin position="1"/>
        <end position="27"/>
    </location>
</feature>
<name>A0A1G7E0J1_9RHOB</name>
<feature type="chain" id="PRO_5011729627" description="VPLPA-CTERM protein sorting domain-containing protein" evidence="2">
    <location>
        <begin position="28"/>
        <end position="216"/>
    </location>
</feature>
<dbReference type="RefSeq" id="WP_131822001.1">
    <property type="nucleotide sequence ID" value="NZ_FNAV01000005.1"/>
</dbReference>
<keyword evidence="1" id="KW-0472">Membrane</keyword>
<reference evidence="4" key="1">
    <citation type="submission" date="2016-10" db="EMBL/GenBank/DDBJ databases">
        <authorList>
            <person name="Varghese N."/>
            <person name="Submissions S."/>
        </authorList>
    </citation>
    <scope>NUCLEOTIDE SEQUENCE [LARGE SCALE GENOMIC DNA]</scope>
    <source>
        <strain evidence="4">DSM 10146</strain>
    </source>
</reference>
<feature type="transmembrane region" description="Helical" evidence="1">
    <location>
        <begin position="118"/>
        <end position="137"/>
    </location>
</feature>
<keyword evidence="1" id="KW-1133">Transmembrane helix</keyword>
<feature type="transmembrane region" description="Helical" evidence="1">
    <location>
        <begin position="82"/>
        <end position="106"/>
    </location>
</feature>
<dbReference type="AlphaFoldDB" id="A0A1G7E0J1"/>
<dbReference type="OrthoDB" id="9845069at2"/>
<dbReference type="Proteomes" id="UP000198994">
    <property type="component" value="Unassembled WGS sequence"/>
</dbReference>
<evidence type="ECO:0000313" key="3">
    <source>
        <dbReference type="EMBL" id="SDE57010.1"/>
    </source>
</evidence>
<gene>
    <name evidence="3" type="ORF">SAMN04488105_10537</name>
</gene>
<keyword evidence="4" id="KW-1185">Reference proteome</keyword>